<feature type="region of interest" description="Disordered" evidence="2">
    <location>
        <begin position="124"/>
        <end position="164"/>
    </location>
</feature>
<feature type="domain" description="Peptidase S1" evidence="3">
    <location>
        <begin position="188"/>
        <end position="433"/>
    </location>
</feature>
<dbReference type="InterPro" id="IPR009003">
    <property type="entry name" value="Peptidase_S1_PA"/>
</dbReference>
<evidence type="ECO:0000313" key="4">
    <source>
        <dbReference type="EMBL" id="CTP92327.1"/>
    </source>
</evidence>
<dbReference type="InterPro" id="IPR033116">
    <property type="entry name" value="TRYPSIN_SER"/>
</dbReference>
<dbReference type="Proteomes" id="UP000045978">
    <property type="component" value="Unassembled WGS sequence"/>
</dbReference>
<protein>
    <recommendedName>
        <fullName evidence="3">Peptidase S1 domain-containing protein</fullName>
    </recommendedName>
</protein>
<dbReference type="InterPro" id="IPR001254">
    <property type="entry name" value="Trypsin_dom"/>
</dbReference>
<evidence type="ECO:0000256" key="1">
    <source>
        <dbReference type="ARBA" id="ARBA00023157"/>
    </source>
</evidence>
<evidence type="ECO:0000256" key="2">
    <source>
        <dbReference type="SAM" id="MobiDB-lite"/>
    </source>
</evidence>
<dbReference type="PRINTS" id="PR00722">
    <property type="entry name" value="CHYMOTRYPSIN"/>
</dbReference>
<sequence>MARAAARCCLSIAAELASRIGLTHALAHSESSSPYLAFYQALWRVRRTPVAALPCSCDASGTARRPKESHCESANCVSCLVPSVCSVLAAGLAGLGPVANPLVAHLAVPPCRDHVLRCVRASARHPVPASPPPRLAAGTRSDGLTLHSSASRGRPGVRHSQRPPKEPHMLRLLLLALLVVPLSASAIVIRDDVDDAKYRVPASVFPDLVDMPGEGHGVLIAPQWVVSAAHAVTWQADIKQVTLDGISRDVERLVIHPGHKKPPQALLDQALATWDWTLFRVALSSSDDIALLKLARPVTEVAPAALNTRNDEFGQTIKIMGKGATGNGVTGYQFSSSHRTELRRAYNTVSSADGRWFCYTFDKPSHALPLEGGSGSGDSGGPVLLQAGKEWLLAGLTSWSDPQSAIRTPGRYGQISCNVRLSHYSEWIESIISTQP</sequence>
<dbReference type="InterPro" id="IPR043504">
    <property type="entry name" value="Peptidase_S1_PA_chymotrypsin"/>
</dbReference>
<dbReference type="AlphaFoldDB" id="A0A0K3A514"/>
<dbReference type="EMBL" id="CXOJ01000095">
    <property type="protein sequence ID" value="CTP92327.1"/>
    <property type="molecule type" value="Genomic_DNA"/>
</dbReference>
<reference evidence="4 5" key="1">
    <citation type="submission" date="2015-07" db="EMBL/GenBank/DDBJ databases">
        <authorList>
            <person name="Noorani M."/>
        </authorList>
    </citation>
    <scope>NUCLEOTIDE SEQUENCE [LARGE SCALE GENOMIC DNA]</scope>
    <source>
        <strain evidence="4">LMG730</strain>
    </source>
</reference>
<dbReference type="PANTHER" id="PTHR24253:SF153">
    <property type="entry name" value="SERINE PROTEASE HEPSIN"/>
    <property type="match status" value="1"/>
</dbReference>
<dbReference type="SUPFAM" id="SSF50494">
    <property type="entry name" value="Trypsin-like serine proteases"/>
    <property type="match status" value="1"/>
</dbReference>
<dbReference type="GO" id="GO:0006508">
    <property type="term" value="P:proteolysis"/>
    <property type="evidence" value="ECO:0007669"/>
    <property type="project" value="InterPro"/>
</dbReference>
<keyword evidence="1" id="KW-1015">Disulfide bond</keyword>
<evidence type="ECO:0000259" key="3">
    <source>
        <dbReference type="PROSITE" id="PS50240"/>
    </source>
</evidence>
<accession>A0A0K3A514</accession>
<dbReference type="PROSITE" id="PS00135">
    <property type="entry name" value="TRYPSIN_SER"/>
    <property type="match status" value="1"/>
</dbReference>
<dbReference type="PANTHER" id="PTHR24253">
    <property type="entry name" value="TRANSMEMBRANE PROTEASE SERINE"/>
    <property type="match status" value="1"/>
</dbReference>
<evidence type="ECO:0000313" key="5">
    <source>
        <dbReference type="Proteomes" id="UP000045978"/>
    </source>
</evidence>
<dbReference type="GO" id="GO:0004252">
    <property type="term" value="F:serine-type endopeptidase activity"/>
    <property type="evidence" value="ECO:0007669"/>
    <property type="project" value="InterPro"/>
</dbReference>
<name>A0A0K3A514_9XANT</name>
<dbReference type="Pfam" id="PF00089">
    <property type="entry name" value="Trypsin"/>
    <property type="match status" value="1"/>
</dbReference>
<dbReference type="InterPro" id="IPR001314">
    <property type="entry name" value="Peptidase_S1A"/>
</dbReference>
<dbReference type="Gene3D" id="2.40.10.10">
    <property type="entry name" value="Trypsin-like serine proteases"/>
    <property type="match status" value="1"/>
</dbReference>
<gene>
    <name evidence="4" type="ORF">XTPLMG730_3452</name>
</gene>
<proteinExistence type="predicted"/>
<organism evidence="4 5">
    <name type="scientific">Xanthomonas graminis pv. phlei</name>
    <dbReference type="NCBI Taxonomy" id="487906"/>
    <lineage>
        <taxon>Bacteria</taxon>
        <taxon>Pseudomonadati</taxon>
        <taxon>Pseudomonadota</taxon>
        <taxon>Gammaproteobacteria</taxon>
        <taxon>Lysobacterales</taxon>
        <taxon>Lysobacteraceae</taxon>
        <taxon>Xanthomonas</taxon>
        <taxon>Xanthomonas translucens group</taxon>
        <taxon>Xanthomonas graminis</taxon>
    </lineage>
</organism>
<dbReference type="SMART" id="SM00020">
    <property type="entry name" value="Tryp_SPc"/>
    <property type="match status" value="1"/>
</dbReference>
<dbReference type="PROSITE" id="PS50240">
    <property type="entry name" value="TRYPSIN_DOM"/>
    <property type="match status" value="1"/>
</dbReference>